<accession>A0A0H2LYU9</accession>
<evidence type="ECO:0000256" key="2">
    <source>
        <dbReference type="SAM" id="Phobius"/>
    </source>
</evidence>
<dbReference type="Pfam" id="PF05787">
    <property type="entry name" value="PhoX"/>
    <property type="match status" value="1"/>
</dbReference>
<dbReference type="PANTHER" id="PTHR35399:SF2">
    <property type="entry name" value="DUF839 DOMAIN-CONTAINING PROTEIN"/>
    <property type="match status" value="1"/>
</dbReference>
<feature type="compositionally biased region" description="Basic and acidic residues" evidence="1">
    <location>
        <begin position="1"/>
        <end position="27"/>
    </location>
</feature>
<dbReference type="Proteomes" id="UP000035170">
    <property type="component" value="Unassembled WGS sequence"/>
</dbReference>
<keyword evidence="2" id="KW-1133">Transmembrane helix</keyword>
<feature type="region of interest" description="Disordered" evidence="1">
    <location>
        <begin position="618"/>
        <end position="644"/>
    </location>
</feature>
<comment type="caution">
    <text evidence="3">The sequence shown here is derived from an EMBL/GenBank/DDBJ whole genome shotgun (WGS) entry which is preliminary data.</text>
</comment>
<feature type="region of interest" description="Disordered" evidence="1">
    <location>
        <begin position="1"/>
        <end position="38"/>
    </location>
</feature>
<sequence length="660" mass="71508">MRTRDHRGFSQPHDDKKMAKDFERMEDSNPSANPTIHEVSDPKRRVFVRGGLAAAVAGLFGPLVAGTLAGCATTPSGSPVSSLGRAIGFKSVPMAAVDRIVVPEGYSAQVLYRWGDATGIAGRMPAFKADGSNTADEQALQAGMHHDGMAFFPLDGSNRGLLVLNHEYVDDGLLHPDGMKTWTAEKVRKSMNAHGVSVIELQREGAKWSQVLPSRFARRITALTPMTLTGPAAGHPMLRTAGDPTGTQVLGTYNNCSNGQTPWGTYLTCEENFADYFEGTGTPDAHQKRWGIKKGNGAKYRWHEHEARFDVAKHPNESNRYGWVVEIDPQDPASTPRKRTALGRAAHEGAATALTNDGRAVIYMGEDSRFEYIYKFVSRDKVQPGGAAANRELLDHGTLYVGRFDVDGTGEWLPLVQGRNGLVADKGFATQGDVLIKARQASDLLGATKMDRPEWTTVDPLTKEVYCTLTNNSNRGTPGQPFMDAANPRSSNTMGQIIRWKENGDLDATKFAWNHLVLAGDPKQSRYEAQGNIKGDAFGSPDGLMVDARGVLWIETDVSTSTLGKGEYANLPNNQMLACDPTQGEIRRFLLGPAGCEVTGLTATPDLRTLFINVQHPGEPANERSDPERPLAVSKWPDGAGRPRSATVAITKNDGGVIGT</sequence>
<evidence type="ECO:0000313" key="3">
    <source>
        <dbReference type="EMBL" id="KLN55383.1"/>
    </source>
</evidence>
<protein>
    <recommendedName>
        <fullName evidence="5">Tat pathway signal protein</fullName>
    </recommendedName>
</protein>
<keyword evidence="2" id="KW-0472">Membrane</keyword>
<evidence type="ECO:0000256" key="1">
    <source>
        <dbReference type="SAM" id="MobiDB-lite"/>
    </source>
</evidence>
<dbReference type="EMBL" id="JZWI01000017">
    <property type="protein sequence ID" value="KLN55383.1"/>
    <property type="molecule type" value="Genomic_DNA"/>
</dbReference>
<proteinExistence type="predicted"/>
<keyword evidence="2" id="KW-0812">Transmembrane</keyword>
<organism evidence="3 4">
    <name type="scientific">Variovorax paradoxus</name>
    <dbReference type="NCBI Taxonomy" id="34073"/>
    <lineage>
        <taxon>Bacteria</taxon>
        <taxon>Pseudomonadati</taxon>
        <taxon>Pseudomonadota</taxon>
        <taxon>Betaproteobacteria</taxon>
        <taxon>Burkholderiales</taxon>
        <taxon>Comamonadaceae</taxon>
        <taxon>Variovorax</taxon>
    </lineage>
</organism>
<reference evidence="3 4" key="1">
    <citation type="submission" date="2015-03" db="EMBL/GenBank/DDBJ databases">
        <title>Genome sequence of Variovorax paradoxus TBEA6.</title>
        <authorList>
            <person name="Poehlein A."/>
            <person name="Schuldes J."/>
            <person name="Wuebbeler J.H."/>
            <person name="Hiessl S."/>
            <person name="Steinbuechel A."/>
            <person name="Daniel R."/>
        </authorList>
    </citation>
    <scope>NUCLEOTIDE SEQUENCE [LARGE SCALE GENOMIC DNA]</scope>
    <source>
        <strain evidence="3 4">TBEA6</strain>
    </source>
</reference>
<dbReference type="PANTHER" id="PTHR35399">
    <property type="entry name" value="SLR8030 PROTEIN"/>
    <property type="match status" value="1"/>
</dbReference>
<evidence type="ECO:0000313" key="4">
    <source>
        <dbReference type="Proteomes" id="UP000035170"/>
    </source>
</evidence>
<feature type="transmembrane region" description="Helical" evidence="2">
    <location>
        <begin position="46"/>
        <end position="69"/>
    </location>
</feature>
<keyword evidence="4" id="KW-1185">Reference proteome</keyword>
<dbReference type="PATRIC" id="fig|34073.19.peg.3494"/>
<evidence type="ECO:0008006" key="5">
    <source>
        <dbReference type="Google" id="ProtNLM"/>
    </source>
</evidence>
<name>A0A0H2LYU9_VARPD</name>
<gene>
    <name evidence="3" type="ORF">VPARA_34070</name>
</gene>
<dbReference type="SUPFAM" id="SSF63829">
    <property type="entry name" value="Calcium-dependent phosphotriesterase"/>
    <property type="match status" value="1"/>
</dbReference>
<dbReference type="AlphaFoldDB" id="A0A0H2LYU9"/>
<dbReference type="InterPro" id="IPR008557">
    <property type="entry name" value="PhoX"/>
</dbReference>